<comment type="similarity">
    <text evidence="1 5">Belongs to the metallo-dependent hydrolases superfamily. NagA family.</text>
</comment>
<dbReference type="PIRSF" id="PIRSF038994">
    <property type="entry name" value="NagA"/>
    <property type="match status" value="1"/>
</dbReference>
<dbReference type="SUPFAM" id="SSF51556">
    <property type="entry name" value="Metallo-dependent hydrolases"/>
    <property type="match status" value="1"/>
</dbReference>
<comment type="cofactor">
    <cofactor evidence="8">
        <name>a divalent metal cation</name>
        <dbReference type="ChEBI" id="CHEBI:60240"/>
    </cofactor>
    <text evidence="8">Binds 1 divalent metal cation per subunit.</text>
</comment>
<feature type="binding site" evidence="8">
    <location>
        <position position="124"/>
    </location>
    <ligand>
        <name>Zn(2+)</name>
        <dbReference type="ChEBI" id="CHEBI:29105"/>
    </ligand>
</feature>
<feature type="binding site" evidence="7">
    <location>
        <position position="135"/>
    </location>
    <ligand>
        <name>substrate</name>
    </ligand>
</feature>
<dbReference type="GO" id="GO:0006046">
    <property type="term" value="P:N-acetylglucosamine catabolic process"/>
    <property type="evidence" value="ECO:0007669"/>
    <property type="project" value="TreeGrafter"/>
</dbReference>
<evidence type="ECO:0000256" key="1">
    <source>
        <dbReference type="ARBA" id="ARBA00010716"/>
    </source>
</evidence>
<dbReference type="InterPro" id="IPR003764">
    <property type="entry name" value="GlcNAc_6-P_deAcase"/>
</dbReference>
<dbReference type="Pfam" id="PF01979">
    <property type="entry name" value="Amidohydro_1"/>
    <property type="match status" value="1"/>
</dbReference>
<evidence type="ECO:0000313" key="10">
    <source>
        <dbReference type="EMBL" id="MYZ48283.1"/>
    </source>
</evidence>
<feature type="binding site" evidence="8">
    <location>
        <position position="208"/>
    </location>
    <ligand>
        <name>Zn(2+)</name>
        <dbReference type="ChEBI" id="CHEBI:29105"/>
    </ligand>
</feature>
<comment type="caution">
    <text evidence="10">The sequence shown here is derived from an EMBL/GenBank/DDBJ whole genome shotgun (WGS) entry which is preliminary data.</text>
</comment>
<evidence type="ECO:0000256" key="5">
    <source>
        <dbReference type="PIRNR" id="PIRNR038994"/>
    </source>
</evidence>
<dbReference type="Gene3D" id="3.20.20.140">
    <property type="entry name" value="Metal-dependent hydrolases"/>
    <property type="match status" value="1"/>
</dbReference>
<dbReference type="OrthoDB" id="9776488at2"/>
<dbReference type="GO" id="GO:0008448">
    <property type="term" value="F:N-acetylglucosamine-6-phosphate deacetylase activity"/>
    <property type="evidence" value="ECO:0007669"/>
    <property type="project" value="InterPro"/>
</dbReference>
<protein>
    <submittedName>
        <fullName evidence="10">N-acetylglucosamine-6-phosphate deacetylase</fullName>
    </submittedName>
</protein>
<sequence>MTDAVEGCVLTPEGWVAGRVLHAEGRIAAVEGRALAPGEPPPPPYVVPGFVDLHVHGGGGADAMEGEPAVRRLARFHARHGTTALAPTTVTAPPAEIASALAGIEAVRRDSREGEARVLGAHLEGPFISPERLGAQPPFAIAPDADLARAWLALCRIVVVTLAPELPGAEALIAALSQAGCRVQIGHSLASAEAAEAALRSGACGFTHLFNAMSGLDHRRPGVAAAALAYGESAEIIADLRHVAPAMIRAAARAVPRLHAVTDAISAAGMPDGAYRLGSHRVEKRGETVTMPDGATLAGSVLTMDRALENLVGIGLPLERAVAMTSTRPAEHVGRQDIGRIAPGCRADLVTLGARLAVEAVLVGGRAVPDAGR</sequence>
<dbReference type="GO" id="GO:0046872">
    <property type="term" value="F:metal ion binding"/>
    <property type="evidence" value="ECO:0007669"/>
    <property type="project" value="UniProtKB-KW"/>
</dbReference>
<keyword evidence="11" id="KW-1185">Reference proteome</keyword>
<feature type="binding site" evidence="7">
    <location>
        <position position="219"/>
    </location>
    <ligand>
        <name>substrate</name>
    </ligand>
</feature>
<evidence type="ECO:0000256" key="6">
    <source>
        <dbReference type="PIRSR" id="PIRSR038994-1"/>
    </source>
</evidence>
<accession>A0A964T4G9</accession>
<dbReference type="InterPro" id="IPR011059">
    <property type="entry name" value="Metal-dep_hydrolase_composite"/>
</dbReference>
<dbReference type="RefSeq" id="WP_161140632.1">
    <property type="nucleotide sequence ID" value="NZ_SPKJ01000033.1"/>
</dbReference>
<dbReference type="Gene3D" id="2.30.40.10">
    <property type="entry name" value="Urease, subunit C, domain 1"/>
    <property type="match status" value="1"/>
</dbReference>
<evidence type="ECO:0000256" key="4">
    <source>
        <dbReference type="ARBA" id="ARBA00023277"/>
    </source>
</evidence>
<feature type="active site" description="Proton donor/acceptor" evidence="6">
    <location>
        <position position="263"/>
    </location>
</feature>
<organism evidence="10 11">
    <name type="scientific">Propylenella binzhouense</name>
    <dbReference type="NCBI Taxonomy" id="2555902"/>
    <lineage>
        <taxon>Bacteria</taxon>
        <taxon>Pseudomonadati</taxon>
        <taxon>Pseudomonadota</taxon>
        <taxon>Alphaproteobacteria</taxon>
        <taxon>Hyphomicrobiales</taxon>
        <taxon>Propylenellaceae</taxon>
        <taxon>Propylenella</taxon>
    </lineage>
</organism>
<evidence type="ECO:0000313" key="11">
    <source>
        <dbReference type="Proteomes" id="UP000773614"/>
    </source>
</evidence>
<feature type="binding site" evidence="7">
    <location>
        <begin position="297"/>
        <end position="299"/>
    </location>
    <ligand>
        <name>substrate</name>
    </ligand>
</feature>
<keyword evidence="3 5" id="KW-0378">Hydrolase</keyword>
<evidence type="ECO:0000259" key="9">
    <source>
        <dbReference type="Pfam" id="PF01979"/>
    </source>
</evidence>
<feature type="binding site" evidence="7">
    <location>
        <begin position="211"/>
        <end position="212"/>
    </location>
    <ligand>
        <name>substrate</name>
    </ligand>
</feature>
<dbReference type="PANTHER" id="PTHR11113:SF14">
    <property type="entry name" value="N-ACETYLGLUCOSAMINE-6-PHOSPHATE DEACETYLASE"/>
    <property type="match status" value="1"/>
</dbReference>
<dbReference type="InterPro" id="IPR006680">
    <property type="entry name" value="Amidohydro-rel"/>
</dbReference>
<dbReference type="EMBL" id="SPKJ01000033">
    <property type="protein sequence ID" value="MYZ48283.1"/>
    <property type="molecule type" value="Genomic_DNA"/>
</dbReference>
<dbReference type="InterPro" id="IPR032466">
    <property type="entry name" value="Metal_Hydrolase"/>
</dbReference>
<evidence type="ECO:0000256" key="8">
    <source>
        <dbReference type="PIRSR" id="PIRSR038994-3"/>
    </source>
</evidence>
<gene>
    <name evidence="10" type="ORF">E4O86_11225</name>
</gene>
<dbReference type="AlphaFoldDB" id="A0A964T4G9"/>
<feature type="binding site" evidence="7">
    <location>
        <position position="242"/>
    </location>
    <ligand>
        <name>substrate</name>
    </ligand>
</feature>
<keyword evidence="4 5" id="KW-0119">Carbohydrate metabolism</keyword>
<feature type="domain" description="Amidohydrolase-related" evidence="9">
    <location>
        <begin position="45"/>
        <end position="368"/>
    </location>
</feature>
<dbReference type="PANTHER" id="PTHR11113">
    <property type="entry name" value="N-ACETYLGLUCOSAMINE-6-PHOSPHATE DEACETYLASE"/>
    <property type="match status" value="1"/>
</dbReference>
<feature type="binding site" evidence="8">
    <location>
        <position position="187"/>
    </location>
    <ligand>
        <name>Zn(2+)</name>
        <dbReference type="ChEBI" id="CHEBI:29105"/>
    </ligand>
</feature>
<dbReference type="Proteomes" id="UP000773614">
    <property type="component" value="Unassembled WGS sequence"/>
</dbReference>
<proteinExistence type="inferred from homology"/>
<reference evidence="10" key="1">
    <citation type="submission" date="2019-03" db="EMBL/GenBank/DDBJ databases">
        <title>Afifella sp. nov., isolated from activated sludge.</title>
        <authorList>
            <person name="Li Q."/>
            <person name="Liu Y."/>
        </authorList>
    </citation>
    <scope>NUCLEOTIDE SEQUENCE</scope>
    <source>
        <strain evidence="10">L72</strain>
    </source>
</reference>
<evidence type="ECO:0000256" key="3">
    <source>
        <dbReference type="ARBA" id="ARBA00022801"/>
    </source>
</evidence>
<dbReference type="SUPFAM" id="SSF51338">
    <property type="entry name" value="Composite domain of metallo-dependent hydrolases"/>
    <property type="match status" value="1"/>
</dbReference>
<name>A0A964T4G9_9HYPH</name>
<keyword evidence="2 8" id="KW-0479">Metal-binding</keyword>
<evidence type="ECO:0000256" key="2">
    <source>
        <dbReference type="ARBA" id="ARBA00022723"/>
    </source>
</evidence>
<evidence type="ECO:0000256" key="7">
    <source>
        <dbReference type="PIRSR" id="PIRSR038994-2"/>
    </source>
</evidence>